<evidence type="ECO:0000313" key="1">
    <source>
        <dbReference type="EMBL" id="WGK92331.1"/>
    </source>
</evidence>
<name>A0ABY8MZ17_9PSED</name>
<gene>
    <name evidence="1" type="ORF">MOQ58_09085</name>
</gene>
<reference evidence="1 2" key="1">
    <citation type="submission" date="2022-03" db="EMBL/GenBank/DDBJ databases">
        <title>Plant growth promoting endophytes with ACC deaminase activity.</title>
        <authorList>
            <person name="Charles T."/>
            <person name="Van Dyk A."/>
            <person name="Cheng J."/>
            <person name="Heil J."/>
        </authorList>
    </citation>
    <scope>NUCLEOTIDE SEQUENCE [LARGE SCALE GENOMIC DNA]</scope>
    <source>
        <strain evidence="1 2">8R6</strain>
    </source>
</reference>
<sequence length="165" mass="18293">MMFGFAGISAIHRPAMILHLMSLAVDQYPHMVGLWSGQRCFESNNVAGQIRAHTWNTTKHHRAKQDTDVVELINMGSAGDGQTSKLQAVQDRLDFTGKSAPIIQAGAYGEDGLLQILEVRAAGGQRETLVDDCSRQQILRVLEWQSCVEHEPDFDGLVIHLARKD</sequence>
<dbReference type="Proteomes" id="UP001243713">
    <property type="component" value="Chromosome"/>
</dbReference>
<proteinExistence type="predicted"/>
<keyword evidence="2" id="KW-1185">Reference proteome</keyword>
<organism evidence="1 2">
    <name type="scientific">Pseudomonas migulae</name>
    <dbReference type="NCBI Taxonomy" id="78543"/>
    <lineage>
        <taxon>Bacteria</taxon>
        <taxon>Pseudomonadati</taxon>
        <taxon>Pseudomonadota</taxon>
        <taxon>Gammaproteobacteria</taxon>
        <taxon>Pseudomonadales</taxon>
        <taxon>Pseudomonadaceae</taxon>
        <taxon>Pseudomonas</taxon>
    </lineage>
</organism>
<accession>A0ABY8MZ17</accession>
<dbReference type="RefSeq" id="WP_280163361.1">
    <property type="nucleotide sequence ID" value="NZ_CP093428.1"/>
</dbReference>
<dbReference type="EMBL" id="CP093428">
    <property type="protein sequence ID" value="WGK92331.1"/>
    <property type="molecule type" value="Genomic_DNA"/>
</dbReference>
<protein>
    <submittedName>
        <fullName evidence="1">Uncharacterized protein</fullName>
    </submittedName>
</protein>
<evidence type="ECO:0000313" key="2">
    <source>
        <dbReference type="Proteomes" id="UP001243713"/>
    </source>
</evidence>